<evidence type="ECO:0000313" key="2">
    <source>
        <dbReference type="Proteomes" id="UP001595457"/>
    </source>
</evidence>
<reference evidence="2" key="1">
    <citation type="journal article" date="2019" name="Int. J. Syst. Evol. Microbiol.">
        <title>The Global Catalogue of Microorganisms (GCM) 10K type strain sequencing project: providing services to taxonomists for standard genome sequencing and annotation.</title>
        <authorList>
            <consortium name="The Broad Institute Genomics Platform"/>
            <consortium name="The Broad Institute Genome Sequencing Center for Infectious Disease"/>
            <person name="Wu L."/>
            <person name="Ma J."/>
        </authorList>
    </citation>
    <scope>NUCLEOTIDE SEQUENCE [LARGE SCALE GENOMIC DNA]</scope>
    <source>
        <strain evidence="2">KCTC 62195</strain>
    </source>
</reference>
<gene>
    <name evidence="1" type="ORF">ACFOJE_13700</name>
</gene>
<proteinExistence type="predicted"/>
<dbReference type="Proteomes" id="UP001595457">
    <property type="component" value="Unassembled WGS sequence"/>
</dbReference>
<dbReference type="RefSeq" id="WP_377814946.1">
    <property type="nucleotide sequence ID" value="NZ_JBHRSJ010000029.1"/>
</dbReference>
<keyword evidence="2" id="KW-1185">Reference proteome</keyword>
<comment type="caution">
    <text evidence="1">The sequence shown here is derived from an EMBL/GenBank/DDBJ whole genome shotgun (WGS) entry which is preliminary data.</text>
</comment>
<organism evidence="1 2">
    <name type="scientific">Azotobacter bryophylli</name>
    <dbReference type="NCBI Taxonomy" id="1986537"/>
    <lineage>
        <taxon>Bacteria</taxon>
        <taxon>Pseudomonadati</taxon>
        <taxon>Pseudomonadota</taxon>
        <taxon>Gammaproteobacteria</taxon>
        <taxon>Pseudomonadales</taxon>
        <taxon>Pseudomonadaceae</taxon>
        <taxon>Azotobacter</taxon>
    </lineage>
</organism>
<name>A0ABV7AUQ3_9GAMM</name>
<evidence type="ECO:0000313" key="1">
    <source>
        <dbReference type="EMBL" id="MFC2973264.1"/>
    </source>
</evidence>
<protein>
    <submittedName>
        <fullName evidence="1">Uncharacterized protein</fullName>
    </submittedName>
</protein>
<sequence>MPILVRTPEEIMREDPKDLYFIEFASVSGEIFPLNPLGHIESGRHPNPNDPPGRAELLAWLEENLPNMEIEPLAPHEDSHIISGGVLGRLRLDFDEESLKAYVQRWEDEKGKPLDPRFACYILSYEKMKDSL</sequence>
<accession>A0ABV7AUQ3</accession>
<dbReference type="EMBL" id="JBHRSJ010000029">
    <property type="protein sequence ID" value="MFC2973264.1"/>
    <property type="molecule type" value="Genomic_DNA"/>
</dbReference>